<dbReference type="EMBL" id="JACASE010000007">
    <property type="protein sequence ID" value="KAF6447722.1"/>
    <property type="molecule type" value="Genomic_DNA"/>
</dbReference>
<evidence type="ECO:0000313" key="2">
    <source>
        <dbReference type="EMBL" id="KAF6447722.1"/>
    </source>
</evidence>
<evidence type="ECO:0000256" key="1">
    <source>
        <dbReference type="SAM" id="MobiDB-lite"/>
    </source>
</evidence>
<feature type="region of interest" description="Disordered" evidence="1">
    <location>
        <begin position="83"/>
        <end position="110"/>
    </location>
</feature>
<dbReference type="AlphaFoldDB" id="A0A7J8FKQ3"/>
<gene>
    <name evidence="2" type="ORF">HJG63_012098</name>
</gene>
<organism evidence="2 3">
    <name type="scientific">Rousettus aegyptiacus</name>
    <name type="common">Egyptian fruit bat</name>
    <name type="synonym">Pteropus aegyptiacus</name>
    <dbReference type="NCBI Taxonomy" id="9407"/>
    <lineage>
        <taxon>Eukaryota</taxon>
        <taxon>Metazoa</taxon>
        <taxon>Chordata</taxon>
        <taxon>Craniata</taxon>
        <taxon>Vertebrata</taxon>
        <taxon>Euteleostomi</taxon>
        <taxon>Mammalia</taxon>
        <taxon>Eutheria</taxon>
        <taxon>Laurasiatheria</taxon>
        <taxon>Chiroptera</taxon>
        <taxon>Yinpterochiroptera</taxon>
        <taxon>Pteropodoidea</taxon>
        <taxon>Pteropodidae</taxon>
        <taxon>Rousettinae</taxon>
        <taxon>Rousettus</taxon>
    </lineage>
</organism>
<comment type="caution">
    <text evidence="2">The sequence shown here is derived from an EMBL/GenBank/DDBJ whole genome shotgun (WGS) entry which is preliminary data.</text>
</comment>
<name>A0A7J8FKQ3_ROUAE</name>
<evidence type="ECO:0000313" key="3">
    <source>
        <dbReference type="Proteomes" id="UP000593571"/>
    </source>
</evidence>
<feature type="compositionally biased region" description="Polar residues" evidence="1">
    <location>
        <begin position="87"/>
        <end position="99"/>
    </location>
</feature>
<accession>A0A7J8FKQ3</accession>
<dbReference type="Proteomes" id="UP000593571">
    <property type="component" value="Unassembled WGS sequence"/>
</dbReference>
<protein>
    <submittedName>
        <fullName evidence="2">Uncharacterized protein</fullName>
    </submittedName>
</protein>
<sequence length="135" mass="15228">MVRPLSLSIWSFIPQEAKQGSLLWRRHPSNRGSPSSQVLIMPFTRVTFADVPLAQASHKSNRRGSMESIAYGRIFYVISVEPKSGSDGEQSGSSTVIQKRSNDAVHQSDDDGSFKKCLYFEYHLKDDLLFILLSY</sequence>
<keyword evidence="3" id="KW-1185">Reference proteome</keyword>
<proteinExistence type="predicted"/>
<feature type="compositionally biased region" description="Basic and acidic residues" evidence="1">
    <location>
        <begin position="100"/>
        <end position="110"/>
    </location>
</feature>
<reference evidence="2 3" key="1">
    <citation type="journal article" date="2020" name="Nature">
        <title>Six reference-quality genomes reveal evolution of bat adaptations.</title>
        <authorList>
            <person name="Jebb D."/>
            <person name="Huang Z."/>
            <person name="Pippel M."/>
            <person name="Hughes G.M."/>
            <person name="Lavrichenko K."/>
            <person name="Devanna P."/>
            <person name="Winkler S."/>
            <person name="Jermiin L.S."/>
            <person name="Skirmuntt E.C."/>
            <person name="Katzourakis A."/>
            <person name="Burkitt-Gray L."/>
            <person name="Ray D.A."/>
            <person name="Sullivan K.A.M."/>
            <person name="Roscito J.G."/>
            <person name="Kirilenko B.M."/>
            <person name="Davalos L.M."/>
            <person name="Corthals A.P."/>
            <person name="Power M.L."/>
            <person name="Jones G."/>
            <person name="Ransome R.D."/>
            <person name="Dechmann D.K.N."/>
            <person name="Locatelli A.G."/>
            <person name="Puechmaille S.J."/>
            <person name="Fedrigo O."/>
            <person name="Jarvis E.D."/>
            <person name="Hiller M."/>
            <person name="Vernes S.C."/>
            <person name="Myers E.W."/>
            <person name="Teeling E.C."/>
        </authorList>
    </citation>
    <scope>NUCLEOTIDE SEQUENCE [LARGE SCALE GENOMIC DNA]</scope>
    <source>
        <strain evidence="2">MRouAeg1</strain>
        <tissue evidence="2">Muscle</tissue>
    </source>
</reference>